<reference evidence="3" key="1">
    <citation type="submission" date="2013-12" db="EMBL/GenBank/DDBJ databases">
        <authorList>
            <person name="Aslett M."/>
        </authorList>
    </citation>
    <scope>NUCLEOTIDE SEQUENCE [LARGE SCALE GENOMIC DNA]</scope>
    <source>
        <strain evidence="3">Lindley</strain>
    </source>
</reference>
<keyword evidence="3" id="KW-1185">Reference proteome</keyword>
<dbReference type="PANTHER" id="PTHR23092:SF15">
    <property type="entry name" value="INACTIVE NON-CANONICAL POLY(A) RNA POLYMERASE PROTEIN TRF4-2-RELATED"/>
    <property type="match status" value="1"/>
</dbReference>
<sequence length="518" mass="59069">MVSKSLPNMRGQISSVLVEQQHAFPRPPRQHQQQQSQQQPPQQCRVSDSSATNTDDNGTVPNSGRSSSSSLDRSDEQDTASSSSPQPRRNGGSVVVRHANHSAHFYQLHNCDLQNLQIPAGKRQVWVRRSRKYSPTLEGLHDEILDLYHWLKPTAEETAIRWRLYNKISQILRHIWRQSEVSMYGSVATNSFLPSSDIDICVKIPDFRVHDELHKLADVLRESDSYENIVILDKTAIPIVKFTDRQTQLSIDVSFNLAYVADTVKWIRRKLQELPLLEPLLLLLKQLLTQNNLNNPFNGGLPSYALVVMLVYFLENIRSDSKSLTKMKNTDCACLLGRRPLGILFHYFLYYYGYALNPACFGIRVVPHMELMVKEELVQQFGDANMFTSGFCIADPVQTGNNIGRGAHNVVAIRFAFCQAYNYIMHVIAYCTMLSEEYKRCYWGPMLSLIIQFDDLSIVARRTENIRIVRQLLWQHAERRKKRRQNAVVGAESGVFFSEAERSVAICLNGFAGSAPFA</sequence>
<reference evidence="4" key="3">
    <citation type="submission" date="2016-06" db="UniProtKB">
        <authorList>
            <consortium name="WormBaseParasite"/>
        </authorList>
    </citation>
    <scope>IDENTIFICATION</scope>
</reference>
<evidence type="ECO:0000313" key="3">
    <source>
        <dbReference type="Proteomes" id="UP000050741"/>
    </source>
</evidence>
<dbReference type="GO" id="GO:0005730">
    <property type="term" value="C:nucleolus"/>
    <property type="evidence" value="ECO:0007669"/>
    <property type="project" value="TreeGrafter"/>
</dbReference>
<feature type="domain" description="Poly(A) RNA polymerase mitochondrial-like central palm" evidence="2">
    <location>
        <begin position="140"/>
        <end position="256"/>
    </location>
</feature>
<dbReference type="SUPFAM" id="SSF81301">
    <property type="entry name" value="Nucleotidyltransferase"/>
    <property type="match status" value="1"/>
</dbReference>
<dbReference type="GO" id="GO:1990817">
    <property type="term" value="F:poly(A) RNA polymerase activity"/>
    <property type="evidence" value="ECO:0007669"/>
    <property type="project" value="InterPro"/>
</dbReference>
<dbReference type="GO" id="GO:0031499">
    <property type="term" value="C:TRAMP complex"/>
    <property type="evidence" value="ECO:0007669"/>
    <property type="project" value="TreeGrafter"/>
</dbReference>
<name>A0A183BWT1_GLOPA</name>
<dbReference type="CDD" id="cd05402">
    <property type="entry name" value="NT_PAP_TUTase"/>
    <property type="match status" value="1"/>
</dbReference>
<dbReference type="PANTHER" id="PTHR23092">
    <property type="entry name" value="POLY(A) RNA POLYMERASE"/>
    <property type="match status" value="1"/>
</dbReference>
<feature type="compositionally biased region" description="Low complexity" evidence="1">
    <location>
        <begin position="20"/>
        <end position="43"/>
    </location>
</feature>
<dbReference type="SUPFAM" id="SSF81631">
    <property type="entry name" value="PAP/OAS1 substrate-binding domain"/>
    <property type="match status" value="1"/>
</dbReference>
<dbReference type="Pfam" id="PF22600">
    <property type="entry name" value="MTPAP-like_central"/>
    <property type="match status" value="1"/>
</dbReference>
<dbReference type="WBParaSite" id="GPLIN_000507000">
    <property type="protein sequence ID" value="GPLIN_000507000"/>
    <property type="gene ID" value="GPLIN_000507000"/>
</dbReference>
<dbReference type="GO" id="GO:0043634">
    <property type="term" value="P:polyadenylation-dependent ncRNA catabolic process"/>
    <property type="evidence" value="ECO:0007669"/>
    <property type="project" value="TreeGrafter"/>
</dbReference>
<evidence type="ECO:0000256" key="1">
    <source>
        <dbReference type="SAM" id="MobiDB-lite"/>
    </source>
</evidence>
<dbReference type="InterPro" id="IPR054708">
    <property type="entry name" value="MTPAP-like_central"/>
</dbReference>
<accession>A0A183BWT1</accession>
<dbReference type="Proteomes" id="UP000050741">
    <property type="component" value="Unassembled WGS sequence"/>
</dbReference>
<organism evidence="3 4">
    <name type="scientific">Globodera pallida</name>
    <name type="common">Potato cyst nematode worm</name>
    <name type="synonym">Heterodera pallida</name>
    <dbReference type="NCBI Taxonomy" id="36090"/>
    <lineage>
        <taxon>Eukaryota</taxon>
        <taxon>Metazoa</taxon>
        <taxon>Ecdysozoa</taxon>
        <taxon>Nematoda</taxon>
        <taxon>Chromadorea</taxon>
        <taxon>Rhabditida</taxon>
        <taxon>Tylenchina</taxon>
        <taxon>Tylenchomorpha</taxon>
        <taxon>Tylenchoidea</taxon>
        <taxon>Heteroderidae</taxon>
        <taxon>Heteroderinae</taxon>
        <taxon>Globodera</taxon>
    </lineage>
</organism>
<dbReference type="Gene3D" id="3.30.460.10">
    <property type="entry name" value="Beta Polymerase, domain 2"/>
    <property type="match status" value="1"/>
</dbReference>
<protein>
    <submittedName>
        <fullName evidence="4">NTP_transf_2 domain-containing protein</fullName>
    </submittedName>
</protein>
<feature type="compositionally biased region" description="Polar residues" evidence="1">
    <location>
        <begin position="44"/>
        <end position="62"/>
    </location>
</feature>
<feature type="region of interest" description="Disordered" evidence="1">
    <location>
        <begin position="1"/>
        <end position="93"/>
    </location>
</feature>
<dbReference type="InterPro" id="IPR043519">
    <property type="entry name" value="NT_sf"/>
</dbReference>
<dbReference type="InterPro" id="IPR045862">
    <property type="entry name" value="Trf4-like"/>
</dbReference>
<evidence type="ECO:0000313" key="4">
    <source>
        <dbReference type="WBParaSite" id="GPLIN_000507000"/>
    </source>
</evidence>
<evidence type="ECO:0000259" key="2">
    <source>
        <dbReference type="Pfam" id="PF22600"/>
    </source>
</evidence>
<dbReference type="Gene3D" id="1.10.1410.10">
    <property type="match status" value="1"/>
</dbReference>
<proteinExistence type="predicted"/>
<dbReference type="GO" id="GO:0046872">
    <property type="term" value="F:metal ion binding"/>
    <property type="evidence" value="ECO:0007669"/>
    <property type="project" value="UniProtKB-KW"/>
</dbReference>
<dbReference type="GO" id="GO:0003729">
    <property type="term" value="F:mRNA binding"/>
    <property type="evidence" value="ECO:0007669"/>
    <property type="project" value="TreeGrafter"/>
</dbReference>
<dbReference type="AlphaFoldDB" id="A0A183BWT1"/>
<reference evidence="3" key="2">
    <citation type="submission" date="2014-05" db="EMBL/GenBank/DDBJ databases">
        <title>The genome and life-stage specific transcriptomes of Globodera pallida elucidate key aspects of plant parasitism by a cyst nematode.</title>
        <authorList>
            <person name="Cotton J.A."/>
            <person name="Lilley C.J."/>
            <person name="Jones L.M."/>
            <person name="Kikuchi T."/>
            <person name="Reid A.J."/>
            <person name="Thorpe P."/>
            <person name="Tsai I.J."/>
            <person name="Beasley H."/>
            <person name="Blok V."/>
            <person name="Cock P.J.A."/>
            <person name="Van den Akker S.E."/>
            <person name="Holroyd N."/>
            <person name="Hunt M."/>
            <person name="Mantelin S."/>
            <person name="Naghra H."/>
            <person name="Pain A."/>
            <person name="Palomares-Rius J.E."/>
            <person name="Zarowiecki M."/>
            <person name="Berriman M."/>
            <person name="Jones J.T."/>
            <person name="Urwin P.E."/>
        </authorList>
    </citation>
    <scope>NUCLEOTIDE SEQUENCE [LARGE SCALE GENOMIC DNA]</scope>
    <source>
        <strain evidence="3">Lindley</strain>
    </source>
</reference>
<dbReference type="GO" id="GO:0031123">
    <property type="term" value="P:RNA 3'-end processing"/>
    <property type="evidence" value="ECO:0007669"/>
    <property type="project" value="TreeGrafter"/>
</dbReference>